<dbReference type="EMBL" id="JACKWY010000002">
    <property type="protein sequence ID" value="MBB6713928.1"/>
    <property type="molecule type" value="Genomic_DNA"/>
</dbReference>
<dbReference type="Pfam" id="PF13783">
    <property type="entry name" value="DUF4177"/>
    <property type="match status" value="1"/>
</dbReference>
<dbReference type="InterPro" id="IPR025234">
    <property type="entry name" value="YjzH-like"/>
</dbReference>
<name>A0A7X0VQF3_9CLOT</name>
<sequence length="62" mass="7290">MYEYKFIRLELRGLIESKPKQDYHAIVEEHAKEGWRLVQVLAPPTGAYGTATHFELIFEKQI</sequence>
<gene>
    <name evidence="1" type="ORF">H7E68_04150</name>
</gene>
<evidence type="ECO:0000313" key="1">
    <source>
        <dbReference type="EMBL" id="MBB6713928.1"/>
    </source>
</evidence>
<accession>A0A7X0VQF3</accession>
<dbReference type="RefSeq" id="WP_185163641.1">
    <property type="nucleotide sequence ID" value="NZ_JACKWY010000002.1"/>
</dbReference>
<protein>
    <submittedName>
        <fullName evidence="1">DUF4177 domain-containing protein</fullName>
    </submittedName>
</protein>
<proteinExistence type="predicted"/>
<evidence type="ECO:0000313" key="2">
    <source>
        <dbReference type="Proteomes" id="UP000585258"/>
    </source>
</evidence>
<organism evidence="1 2">
    <name type="scientific">Clostridium gasigenes</name>
    <dbReference type="NCBI Taxonomy" id="94869"/>
    <lineage>
        <taxon>Bacteria</taxon>
        <taxon>Bacillati</taxon>
        <taxon>Bacillota</taxon>
        <taxon>Clostridia</taxon>
        <taxon>Eubacteriales</taxon>
        <taxon>Clostridiaceae</taxon>
        <taxon>Clostridium</taxon>
    </lineage>
</organism>
<reference evidence="1 2" key="1">
    <citation type="submission" date="2020-08" db="EMBL/GenBank/DDBJ databases">
        <title>Clostridia isolated from Swiss meat.</title>
        <authorList>
            <person name="Wambui J."/>
            <person name="Stevens M.J.A."/>
            <person name="Stephan R."/>
        </authorList>
    </citation>
    <scope>NUCLEOTIDE SEQUENCE [LARGE SCALE GENOMIC DNA]</scope>
    <source>
        <strain evidence="1 2">CM001</strain>
    </source>
</reference>
<dbReference type="AlphaFoldDB" id="A0A7X0VQF3"/>
<dbReference type="Proteomes" id="UP000585258">
    <property type="component" value="Unassembled WGS sequence"/>
</dbReference>
<comment type="caution">
    <text evidence="1">The sequence shown here is derived from an EMBL/GenBank/DDBJ whole genome shotgun (WGS) entry which is preliminary data.</text>
</comment>